<evidence type="ECO:0000256" key="3">
    <source>
        <dbReference type="ARBA" id="ARBA00022475"/>
    </source>
</evidence>
<evidence type="ECO:0000256" key="1">
    <source>
        <dbReference type="ARBA" id="ARBA00005417"/>
    </source>
</evidence>
<keyword evidence="6" id="KW-1278">Translocase</keyword>
<keyword evidence="3" id="KW-1003">Cell membrane</keyword>
<dbReference type="OrthoDB" id="5296765at2"/>
<reference evidence="10" key="1">
    <citation type="journal article" date="2002" name="Curr. Protein Pept. Sci.">
        <title>Phylogenetic and functional classification of ATP-binding cassette (ABC) systems.</title>
        <authorList>
            <person name="Bouige P."/>
            <person name="Laurent D."/>
            <person name="Piloyan L."/>
            <person name="Dassa E."/>
        </authorList>
    </citation>
    <scope>NUCLEOTIDE SEQUENCE</scope>
</reference>
<proteinExistence type="inferred from homology"/>
<evidence type="ECO:0000256" key="4">
    <source>
        <dbReference type="ARBA" id="ARBA00022741"/>
    </source>
</evidence>
<evidence type="ECO:0000313" key="9">
    <source>
        <dbReference type="Proteomes" id="UP000675920"/>
    </source>
</evidence>
<keyword evidence="9" id="KW-1185">Reference proteome</keyword>
<dbReference type="InterPro" id="IPR027417">
    <property type="entry name" value="P-loop_NTPase"/>
</dbReference>
<keyword evidence="2" id="KW-0813">Transport</keyword>
<feature type="domain" description="ABC transporter" evidence="8">
    <location>
        <begin position="34"/>
        <end position="269"/>
    </location>
</feature>
<dbReference type="Proteomes" id="UP000675920">
    <property type="component" value="Unplaced"/>
</dbReference>
<dbReference type="SUPFAM" id="SSF52540">
    <property type="entry name" value="P-loop containing nucleoside triphosphate hydrolases"/>
    <property type="match status" value="1"/>
</dbReference>
<dbReference type="PANTHER" id="PTHR42794">
    <property type="entry name" value="HEMIN IMPORT ATP-BINDING PROTEIN HMUV"/>
    <property type="match status" value="1"/>
</dbReference>
<dbReference type="SMART" id="SM00382">
    <property type="entry name" value="AAA"/>
    <property type="match status" value="1"/>
</dbReference>
<comment type="function">
    <text evidence="7">Part of the ABC transporter complex HmuTUV involved in hemin import. Responsible for energy coupling to the transport system.</text>
</comment>
<protein>
    <submittedName>
        <fullName evidence="10">ABC transporter ATP-binding protein</fullName>
    </submittedName>
</protein>
<dbReference type="GO" id="GO:0016887">
    <property type="term" value="F:ATP hydrolysis activity"/>
    <property type="evidence" value="ECO:0007669"/>
    <property type="project" value="InterPro"/>
</dbReference>
<organism evidence="9 10">
    <name type="scientific">Derxia gummosa DSM 723</name>
    <dbReference type="NCBI Taxonomy" id="1121388"/>
    <lineage>
        <taxon>Bacteria</taxon>
        <taxon>Pseudomonadati</taxon>
        <taxon>Pseudomonadota</taxon>
        <taxon>Betaproteobacteria</taxon>
        <taxon>Burkholderiales</taxon>
        <taxon>Alcaligenaceae</taxon>
        <taxon>Derxia</taxon>
    </lineage>
</organism>
<dbReference type="InterPro" id="IPR017871">
    <property type="entry name" value="ABC_transporter-like_CS"/>
</dbReference>
<dbReference type="PROSITE" id="PS50893">
    <property type="entry name" value="ABC_TRANSPORTER_2"/>
    <property type="match status" value="1"/>
</dbReference>
<dbReference type="GO" id="GO:0005524">
    <property type="term" value="F:ATP binding"/>
    <property type="evidence" value="ECO:0007669"/>
    <property type="project" value="UniProtKB-KW"/>
</dbReference>
<dbReference type="Gene3D" id="3.40.50.300">
    <property type="entry name" value="P-loop containing nucleotide triphosphate hydrolases"/>
    <property type="match status" value="1"/>
</dbReference>
<dbReference type="CDD" id="cd03214">
    <property type="entry name" value="ABC_Iron-Siderophores_B12_Hemin"/>
    <property type="match status" value="1"/>
</dbReference>
<dbReference type="Pfam" id="PF00005">
    <property type="entry name" value="ABC_tran"/>
    <property type="match status" value="1"/>
</dbReference>
<accession>A0A8B6XBQ5</accession>
<keyword evidence="4" id="KW-0547">Nucleotide-binding</keyword>
<dbReference type="PROSITE" id="PS00211">
    <property type="entry name" value="ABC_TRANSPORTER_1"/>
    <property type="match status" value="1"/>
</dbReference>
<keyword evidence="3" id="KW-0472">Membrane</keyword>
<reference evidence="10" key="4">
    <citation type="submission" date="2025-08" db="UniProtKB">
        <authorList>
            <consortium name="RefSeq"/>
        </authorList>
    </citation>
    <scope>IDENTIFICATION</scope>
</reference>
<evidence type="ECO:0000256" key="7">
    <source>
        <dbReference type="ARBA" id="ARBA00037066"/>
    </source>
</evidence>
<reference evidence="10" key="2">
    <citation type="journal article" date="2014" name="J. Gen. Physiol.">
        <title>Structural diversity of ABC transporters.</title>
        <authorList>
            <person name="ter Beek J."/>
            <person name="Guskov A."/>
            <person name="Slotboom D.J."/>
        </authorList>
    </citation>
    <scope>NUCLEOTIDE SEQUENCE</scope>
</reference>
<dbReference type="PANTHER" id="PTHR42794:SF1">
    <property type="entry name" value="HEMIN IMPORT ATP-BINDING PROTEIN HMUV"/>
    <property type="match status" value="1"/>
</dbReference>
<dbReference type="InterPro" id="IPR003593">
    <property type="entry name" value="AAA+_ATPase"/>
</dbReference>
<comment type="similarity">
    <text evidence="1">Belongs to the ABC transporter superfamily.</text>
</comment>
<name>A0A8B6XBQ5_9BURK</name>
<evidence type="ECO:0000256" key="6">
    <source>
        <dbReference type="ARBA" id="ARBA00022967"/>
    </source>
</evidence>
<dbReference type="InterPro" id="IPR003439">
    <property type="entry name" value="ABC_transporter-like_ATP-bd"/>
</dbReference>
<evidence type="ECO:0000256" key="2">
    <source>
        <dbReference type="ARBA" id="ARBA00022448"/>
    </source>
</evidence>
<sequence length="289" mass="30725">MAARAGIDAIAAAPVGAGLQAFAPDARPVGPALVSLRGVGFGYGGRRVLDGIDLELRRGEVLALLGANGSGKSTLLRLMLGARRAETGSVLLLGRRIHDWSQGEIARRLAYVPQSHVPPFPYTVADIVALGRLPWRGRFGAAGVDDRRIVAAAIERLGIGHLAARRYTEISGGERQLALIARAIAQQAGAIVMDEPATALDYGHQWRMLDLVREFAAEGHSFVMSTHTPEHALHAATRVALLAGGRIVADGAPRAVVTPEAIERLYGIRVEAVEAPDRRRAAFFPLAAQ</sequence>
<evidence type="ECO:0000259" key="8">
    <source>
        <dbReference type="PROSITE" id="PS50893"/>
    </source>
</evidence>
<evidence type="ECO:0000256" key="5">
    <source>
        <dbReference type="ARBA" id="ARBA00022840"/>
    </source>
</evidence>
<reference evidence="10" key="3">
    <citation type="journal article" date="2015" name="F1000Prime Rep">
        <title>Structure and mechanism of ABC transporters.</title>
        <authorList>
            <person name="Wilkens S."/>
        </authorList>
    </citation>
    <scope>NUCLEOTIDE SEQUENCE</scope>
</reference>
<evidence type="ECO:0000313" key="10">
    <source>
        <dbReference type="RefSeq" id="WP_084545291.1"/>
    </source>
</evidence>
<dbReference type="AlphaFoldDB" id="A0A8B6XBQ5"/>
<dbReference type="RefSeq" id="WP_084545291.1">
    <property type="nucleotide sequence ID" value="NZ_KI519499.1"/>
</dbReference>
<keyword evidence="5 10" id="KW-0067">ATP-binding</keyword>
<dbReference type="FunFam" id="3.40.50.300:FF:000134">
    <property type="entry name" value="Iron-enterobactin ABC transporter ATP-binding protein"/>
    <property type="match status" value="1"/>
</dbReference>